<feature type="domain" description="Methyl-CpG binding protein 2/3 C-terminal" evidence="2">
    <location>
        <begin position="113"/>
        <end position="205"/>
    </location>
</feature>
<dbReference type="GO" id="GO:0005634">
    <property type="term" value="C:nucleus"/>
    <property type="evidence" value="ECO:0007669"/>
    <property type="project" value="UniProtKB-ARBA"/>
</dbReference>
<gene>
    <name evidence="4" type="ORF">PENTCL1PPCAC_22438</name>
</gene>
<evidence type="ECO:0008006" key="6">
    <source>
        <dbReference type="Google" id="ProtNLM"/>
    </source>
</evidence>
<name>A0AAV5U252_9BILA</name>
<protein>
    <recommendedName>
        <fullName evidence="6">Methyl-CpG binding protein 2/3 C-terminal domain-containing protein</fullName>
    </recommendedName>
</protein>
<evidence type="ECO:0000313" key="4">
    <source>
        <dbReference type="EMBL" id="GMT00264.1"/>
    </source>
</evidence>
<feature type="region of interest" description="Disordered" evidence="1">
    <location>
        <begin position="153"/>
        <end position="172"/>
    </location>
</feature>
<dbReference type="EMBL" id="BTSX01000005">
    <property type="protein sequence ID" value="GMT00264.1"/>
    <property type="molecule type" value="Genomic_DNA"/>
</dbReference>
<dbReference type="InterPro" id="IPR025884">
    <property type="entry name" value="MeCpG-bd_2/3_C_dom"/>
</dbReference>
<evidence type="ECO:0000259" key="2">
    <source>
        <dbReference type="Pfam" id="PF14048"/>
    </source>
</evidence>
<feature type="non-terminal residue" evidence="4">
    <location>
        <position position="1"/>
    </location>
</feature>
<dbReference type="Proteomes" id="UP001432027">
    <property type="component" value="Unassembled WGS sequence"/>
</dbReference>
<evidence type="ECO:0000256" key="1">
    <source>
        <dbReference type="SAM" id="MobiDB-lite"/>
    </source>
</evidence>
<feature type="region of interest" description="Disordered" evidence="1">
    <location>
        <begin position="1"/>
        <end position="37"/>
    </location>
</feature>
<organism evidence="4 5">
    <name type="scientific">Pristionchus entomophagus</name>
    <dbReference type="NCBI Taxonomy" id="358040"/>
    <lineage>
        <taxon>Eukaryota</taxon>
        <taxon>Metazoa</taxon>
        <taxon>Ecdysozoa</taxon>
        <taxon>Nematoda</taxon>
        <taxon>Chromadorea</taxon>
        <taxon>Rhabditida</taxon>
        <taxon>Rhabditina</taxon>
        <taxon>Diplogasteromorpha</taxon>
        <taxon>Diplogasteroidea</taxon>
        <taxon>Neodiplogasteridae</taxon>
        <taxon>Pristionchus</taxon>
    </lineage>
</organism>
<dbReference type="Pfam" id="PF14048">
    <property type="entry name" value="MBD_C"/>
    <property type="match status" value="1"/>
</dbReference>
<dbReference type="AlphaFoldDB" id="A0AAV5U252"/>
<evidence type="ECO:0000313" key="5">
    <source>
        <dbReference type="Proteomes" id="UP001432027"/>
    </source>
</evidence>
<reference evidence="4" key="1">
    <citation type="submission" date="2023-10" db="EMBL/GenBank/DDBJ databases">
        <title>Genome assembly of Pristionchus species.</title>
        <authorList>
            <person name="Yoshida K."/>
            <person name="Sommer R.J."/>
        </authorList>
    </citation>
    <scope>NUCLEOTIDE SEQUENCE</scope>
    <source>
        <strain evidence="4">RS0144</strain>
    </source>
</reference>
<dbReference type="InterPro" id="IPR032343">
    <property type="entry name" value="MBD2/MBD3_p55-bd"/>
</dbReference>
<sequence length="213" mass="23601">LYRMGRGRSEADPALKRRHHKAKKDTGNNSGKTGFDGLTVAPWRKTVSIFKQPVTLVHTTRSRDNKKPTNEQLKRGTTGNQNKPVQMMWAKSLEGIEAVVPLHIADKVDTANESLPSKLELPTRVTPAANFISIEAATASLCTAIHNPQGGVVNGQKTDTSSIENNPKTAMDTDQPLTTAIVVMEDDVKTQERRVIDARKRLQEIRKHFFIPS</sequence>
<comment type="caution">
    <text evidence="4">The sequence shown here is derived from an EMBL/GenBank/DDBJ whole genome shotgun (WGS) entry which is preliminary data.</text>
</comment>
<dbReference type="Pfam" id="PF16564">
    <property type="entry name" value="MBDa"/>
    <property type="match status" value="1"/>
</dbReference>
<accession>A0AAV5U252</accession>
<evidence type="ECO:0000259" key="3">
    <source>
        <dbReference type="Pfam" id="PF16564"/>
    </source>
</evidence>
<feature type="compositionally biased region" description="Polar residues" evidence="1">
    <location>
        <begin position="155"/>
        <end position="168"/>
    </location>
</feature>
<keyword evidence="5" id="KW-1185">Reference proteome</keyword>
<feature type="region of interest" description="Disordered" evidence="1">
    <location>
        <begin position="58"/>
        <end position="82"/>
    </location>
</feature>
<feature type="compositionally biased region" description="Basic and acidic residues" evidence="1">
    <location>
        <begin position="61"/>
        <end position="74"/>
    </location>
</feature>
<proteinExistence type="predicted"/>
<feature type="domain" description="Methyl-CpG-binding" evidence="3">
    <location>
        <begin position="36"/>
        <end position="98"/>
    </location>
</feature>